<dbReference type="Gene3D" id="1.10.150.80">
    <property type="entry name" value="HRDC domain"/>
    <property type="match status" value="2"/>
</dbReference>
<dbReference type="InterPro" id="IPR010997">
    <property type="entry name" value="HRDC-like_sf"/>
</dbReference>
<keyword evidence="4" id="KW-0378">Hydrolase</keyword>
<dbReference type="InterPro" id="IPR012337">
    <property type="entry name" value="RNaseH-like_sf"/>
</dbReference>
<evidence type="ECO:0000313" key="8">
    <source>
        <dbReference type="Proteomes" id="UP001156682"/>
    </source>
</evidence>
<name>A0ABQ5ZTZ0_9GAMM</name>
<dbReference type="PROSITE" id="PS50967">
    <property type="entry name" value="HRDC"/>
    <property type="match status" value="1"/>
</dbReference>
<evidence type="ECO:0000313" key="7">
    <source>
        <dbReference type="EMBL" id="GLR62897.1"/>
    </source>
</evidence>
<dbReference type="InterPro" id="IPR006292">
    <property type="entry name" value="RNase_D"/>
</dbReference>
<dbReference type="Proteomes" id="UP001156682">
    <property type="component" value="Unassembled WGS sequence"/>
</dbReference>
<evidence type="ECO:0000256" key="4">
    <source>
        <dbReference type="ARBA" id="ARBA00022801"/>
    </source>
</evidence>
<dbReference type="NCBIfam" id="TIGR01388">
    <property type="entry name" value="rnd"/>
    <property type="match status" value="1"/>
</dbReference>
<dbReference type="InterPro" id="IPR002562">
    <property type="entry name" value="3'-5'_exonuclease_dom"/>
</dbReference>
<gene>
    <name evidence="7" type="primary">rnd</name>
    <name evidence="7" type="ORF">GCM10007878_03320</name>
</gene>
<protein>
    <submittedName>
        <fullName evidence="7">Ribonuclease D</fullName>
    </submittedName>
</protein>
<dbReference type="Pfam" id="PF00570">
    <property type="entry name" value="HRDC"/>
    <property type="match status" value="1"/>
</dbReference>
<dbReference type="SMART" id="SM00341">
    <property type="entry name" value="HRDC"/>
    <property type="match status" value="1"/>
</dbReference>
<keyword evidence="1" id="KW-0963">Cytoplasm</keyword>
<evidence type="ECO:0000256" key="3">
    <source>
        <dbReference type="ARBA" id="ARBA00022722"/>
    </source>
</evidence>
<dbReference type="InterPro" id="IPR036397">
    <property type="entry name" value="RNaseH_sf"/>
</dbReference>
<dbReference type="PANTHER" id="PTHR47649">
    <property type="entry name" value="RIBONUCLEASE D"/>
    <property type="match status" value="1"/>
</dbReference>
<dbReference type="Pfam" id="PF01612">
    <property type="entry name" value="DNA_pol_A_exo1"/>
    <property type="match status" value="1"/>
</dbReference>
<evidence type="ECO:0000256" key="1">
    <source>
        <dbReference type="ARBA" id="ARBA00022490"/>
    </source>
</evidence>
<keyword evidence="5" id="KW-0269">Exonuclease</keyword>
<feature type="domain" description="HRDC" evidence="6">
    <location>
        <begin position="210"/>
        <end position="290"/>
    </location>
</feature>
<dbReference type="EMBL" id="BSOR01000006">
    <property type="protein sequence ID" value="GLR62897.1"/>
    <property type="molecule type" value="Genomic_DNA"/>
</dbReference>
<dbReference type="Pfam" id="PF21293">
    <property type="entry name" value="RNAseD_HRDC_C"/>
    <property type="match status" value="1"/>
</dbReference>
<evidence type="ECO:0000256" key="2">
    <source>
        <dbReference type="ARBA" id="ARBA00022694"/>
    </source>
</evidence>
<evidence type="ECO:0000256" key="5">
    <source>
        <dbReference type="ARBA" id="ARBA00022839"/>
    </source>
</evidence>
<dbReference type="InterPro" id="IPR051086">
    <property type="entry name" value="RNase_D-like"/>
</dbReference>
<sequence>MSFDRIWVDDLQHLETLCTGWQTLDELAMDTEFIRTDTFYPRPALLQIGDGKASYLLDVLTLGRPECLRNLLVTGPLKIFHSCSEDLEMLQHWLGVLPNPLVDTQLAVSLVEADSAIGYQRMVEKYLGIVLDKGETRSNWLQRPLTESQQLYAAQDVEFLLPIWHQLKEKLAAEGKLEILTEESRWLLEEAMEYHPQDAWQRCKQAWRLNGRQLAVLQALASWRDEKARQLDKPRNRVASDAQLQLLAEKQPQNQSDFSQIDEIALGWVKRHGDDVIHAIKQTLRTPVELLPTPLSSPRSPEYKAVRKELKKSLVDLASQLGVPVELLAKRKQTDEWLQALTQKQRPEVPENWPKWRRVPLEKLMKHLHVKGVV</sequence>
<reference evidence="8" key="1">
    <citation type="journal article" date="2019" name="Int. J. Syst. Evol. Microbiol.">
        <title>The Global Catalogue of Microorganisms (GCM) 10K type strain sequencing project: providing services to taxonomists for standard genome sequencing and annotation.</title>
        <authorList>
            <consortium name="The Broad Institute Genomics Platform"/>
            <consortium name="The Broad Institute Genome Sequencing Center for Infectious Disease"/>
            <person name="Wu L."/>
            <person name="Ma J."/>
        </authorList>
    </citation>
    <scope>NUCLEOTIDE SEQUENCE [LARGE SCALE GENOMIC DNA]</scope>
    <source>
        <strain evidence="8">NBRC 100033</strain>
    </source>
</reference>
<dbReference type="SUPFAM" id="SSF53098">
    <property type="entry name" value="Ribonuclease H-like"/>
    <property type="match status" value="1"/>
</dbReference>
<dbReference type="Gene3D" id="3.30.420.10">
    <property type="entry name" value="Ribonuclease H-like superfamily/Ribonuclease H"/>
    <property type="match status" value="1"/>
</dbReference>
<dbReference type="SMART" id="SM00474">
    <property type="entry name" value="35EXOc"/>
    <property type="match status" value="1"/>
</dbReference>
<dbReference type="PANTHER" id="PTHR47649:SF1">
    <property type="entry name" value="RIBONUCLEASE D"/>
    <property type="match status" value="1"/>
</dbReference>
<accession>A0ABQ5ZTZ0</accession>
<organism evidence="7 8">
    <name type="scientific">Marinospirillum insulare</name>
    <dbReference type="NCBI Taxonomy" id="217169"/>
    <lineage>
        <taxon>Bacteria</taxon>
        <taxon>Pseudomonadati</taxon>
        <taxon>Pseudomonadota</taxon>
        <taxon>Gammaproteobacteria</taxon>
        <taxon>Oceanospirillales</taxon>
        <taxon>Oceanospirillaceae</taxon>
        <taxon>Marinospirillum</taxon>
    </lineage>
</organism>
<dbReference type="InterPro" id="IPR048579">
    <property type="entry name" value="RNAseD_HRDC_C"/>
</dbReference>
<dbReference type="CDD" id="cd06142">
    <property type="entry name" value="RNaseD_exo"/>
    <property type="match status" value="1"/>
</dbReference>
<proteinExistence type="predicted"/>
<dbReference type="InterPro" id="IPR002121">
    <property type="entry name" value="HRDC_dom"/>
</dbReference>
<dbReference type="InterPro" id="IPR044876">
    <property type="entry name" value="HRDC_dom_sf"/>
</dbReference>
<keyword evidence="8" id="KW-1185">Reference proteome</keyword>
<evidence type="ECO:0000259" key="6">
    <source>
        <dbReference type="PROSITE" id="PS50967"/>
    </source>
</evidence>
<keyword evidence="3" id="KW-0540">Nuclease</keyword>
<dbReference type="RefSeq" id="WP_051610223.1">
    <property type="nucleotide sequence ID" value="NZ_BSOR01000006.1"/>
</dbReference>
<keyword evidence="2" id="KW-0819">tRNA processing</keyword>
<dbReference type="SUPFAM" id="SSF47819">
    <property type="entry name" value="HRDC-like"/>
    <property type="match status" value="2"/>
</dbReference>
<comment type="caution">
    <text evidence="7">The sequence shown here is derived from an EMBL/GenBank/DDBJ whole genome shotgun (WGS) entry which is preliminary data.</text>
</comment>